<keyword evidence="2" id="KW-1185">Reference proteome</keyword>
<name>A0A392UKT9_9FABA</name>
<accession>A0A392UKT9</accession>
<evidence type="ECO:0000313" key="1">
    <source>
        <dbReference type="EMBL" id="MCI74249.1"/>
    </source>
</evidence>
<organism evidence="1 2">
    <name type="scientific">Trifolium medium</name>
    <dbReference type="NCBI Taxonomy" id="97028"/>
    <lineage>
        <taxon>Eukaryota</taxon>
        <taxon>Viridiplantae</taxon>
        <taxon>Streptophyta</taxon>
        <taxon>Embryophyta</taxon>
        <taxon>Tracheophyta</taxon>
        <taxon>Spermatophyta</taxon>
        <taxon>Magnoliopsida</taxon>
        <taxon>eudicotyledons</taxon>
        <taxon>Gunneridae</taxon>
        <taxon>Pentapetalae</taxon>
        <taxon>rosids</taxon>
        <taxon>fabids</taxon>
        <taxon>Fabales</taxon>
        <taxon>Fabaceae</taxon>
        <taxon>Papilionoideae</taxon>
        <taxon>50 kb inversion clade</taxon>
        <taxon>NPAAA clade</taxon>
        <taxon>Hologalegina</taxon>
        <taxon>IRL clade</taxon>
        <taxon>Trifolieae</taxon>
        <taxon>Trifolium</taxon>
    </lineage>
</organism>
<evidence type="ECO:0000313" key="2">
    <source>
        <dbReference type="Proteomes" id="UP000265520"/>
    </source>
</evidence>
<feature type="non-terminal residue" evidence="1">
    <location>
        <position position="1"/>
    </location>
</feature>
<comment type="caution">
    <text evidence="1">The sequence shown here is derived from an EMBL/GenBank/DDBJ whole genome shotgun (WGS) entry which is preliminary data.</text>
</comment>
<dbReference type="EMBL" id="LXQA010856640">
    <property type="protein sequence ID" value="MCI74249.1"/>
    <property type="molecule type" value="Genomic_DNA"/>
</dbReference>
<sequence length="33" mass="3618">EKTGKLGFPQTAPLIFLDQKSDRVQRCSDNAPG</sequence>
<reference evidence="1 2" key="1">
    <citation type="journal article" date="2018" name="Front. Plant Sci.">
        <title>Red Clover (Trifolium pratense) and Zigzag Clover (T. medium) - A Picture of Genomic Similarities and Differences.</title>
        <authorList>
            <person name="Dluhosova J."/>
            <person name="Istvanek J."/>
            <person name="Nedelnik J."/>
            <person name="Repkova J."/>
        </authorList>
    </citation>
    <scope>NUCLEOTIDE SEQUENCE [LARGE SCALE GENOMIC DNA]</scope>
    <source>
        <strain evidence="2">cv. 10/8</strain>
        <tissue evidence="1">Leaf</tissue>
    </source>
</reference>
<protein>
    <submittedName>
        <fullName evidence="1">Uncharacterized protein</fullName>
    </submittedName>
</protein>
<dbReference type="Proteomes" id="UP000265520">
    <property type="component" value="Unassembled WGS sequence"/>
</dbReference>
<dbReference type="AlphaFoldDB" id="A0A392UKT9"/>
<proteinExistence type="predicted"/>